<dbReference type="Gene3D" id="1.10.357.10">
    <property type="entry name" value="Tetracycline Repressor, domain 2"/>
    <property type="match status" value="1"/>
</dbReference>
<dbReference type="Pfam" id="PF00440">
    <property type="entry name" value="TetR_N"/>
    <property type="match status" value="1"/>
</dbReference>
<evidence type="ECO:0000256" key="1">
    <source>
        <dbReference type="ARBA" id="ARBA00023125"/>
    </source>
</evidence>
<sequence>MKPAPRFKRGGPGLWIEAAYVILAQDGHEALTIEQLTTRTEKTRGSFYHHFGSIDGFVSRLLADWRERNTERIVRLAECDPEPGARRTLIHHEALRLDARIEIAIRNWAGTDRRVLGACSDVDRRRMDVLTRDRRCCTTLTVEDSHRESMRLDMPHEQAITRPLPHYELVQLHCFASQARVFADLAGQGDGLARAA</sequence>
<accession>A0A657LWN1</accession>
<comment type="caution">
    <text evidence="4">The sequence shown here is derived from an EMBL/GenBank/DDBJ whole genome shotgun (WGS) entry which is preliminary data.</text>
</comment>
<feature type="domain" description="HTH tetR-type" evidence="3">
    <location>
        <begin position="9"/>
        <end position="69"/>
    </location>
</feature>
<dbReference type="EMBL" id="LSRP01000038">
    <property type="protein sequence ID" value="OJG00165.1"/>
    <property type="molecule type" value="Genomic_DNA"/>
</dbReference>
<dbReference type="SUPFAM" id="SSF46689">
    <property type="entry name" value="Homeodomain-like"/>
    <property type="match status" value="1"/>
</dbReference>
<dbReference type="InterPro" id="IPR009057">
    <property type="entry name" value="Homeodomain-like_sf"/>
</dbReference>
<dbReference type="OrthoDB" id="3218408at2"/>
<evidence type="ECO:0000256" key="2">
    <source>
        <dbReference type="PROSITE-ProRule" id="PRU00335"/>
    </source>
</evidence>
<dbReference type="PROSITE" id="PS50977">
    <property type="entry name" value="HTH_TETR_2"/>
    <property type="match status" value="1"/>
</dbReference>
<dbReference type="Proteomes" id="UP000182661">
    <property type="component" value="Unassembled WGS sequence"/>
</dbReference>
<evidence type="ECO:0000313" key="5">
    <source>
        <dbReference type="Proteomes" id="UP000182661"/>
    </source>
</evidence>
<evidence type="ECO:0000259" key="3">
    <source>
        <dbReference type="PROSITE" id="PS50977"/>
    </source>
</evidence>
<keyword evidence="1 2" id="KW-0238">DNA-binding</keyword>
<proteinExistence type="predicted"/>
<evidence type="ECO:0000313" key="4">
    <source>
        <dbReference type="EMBL" id="OJG00165.1"/>
    </source>
</evidence>
<feature type="DNA-binding region" description="H-T-H motif" evidence="2">
    <location>
        <begin position="32"/>
        <end position="51"/>
    </location>
</feature>
<reference evidence="4 5" key="1">
    <citation type="submission" date="2016-02" db="EMBL/GenBank/DDBJ databases">
        <title>Genome sequencing of a beta-galactosidase producing bacteria Rhizobium sp. 59.</title>
        <authorList>
            <person name="Wang D."/>
            <person name="Kot W."/>
            <person name="Qin Y."/>
            <person name="Hansen L."/>
            <person name="Naqvi K."/>
            <person name="Rensing C."/>
        </authorList>
    </citation>
    <scope>NUCLEOTIDE SEQUENCE [LARGE SCALE GENOMIC DNA]</scope>
    <source>
        <strain evidence="4 5">59</strain>
    </source>
</reference>
<dbReference type="InterPro" id="IPR001647">
    <property type="entry name" value="HTH_TetR"/>
</dbReference>
<organism evidence="4 5">
    <name type="scientific">Pararhizobium antarcticum</name>
    <dbReference type="NCBI Taxonomy" id="1798805"/>
    <lineage>
        <taxon>Bacteria</taxon>
        <taxon>Pseudomonadati</taxon>
        <taxon>Pseudomonadota</taxon>
        <taxon>Alphaproteobacteria</taxon>
        <taxon>Hyphomicrobiales</taxon>
        <taxon>Rhizobiaceae</taxon>
        <taxon>Rhizobium/Agrobacterium group</taxon>
        <taxon>Pararhizobium</taxon>
    </lineage>
</organism>
<keyword evidence="5" id="KW-1185">Reference proteome</keyword>
<dbReference type="AlphaFoldDB" id="A0A657LWN1"/>
<gene>
    <name evidence="4" type="ORF">AX760_25555</name>
</gene>
<dbReference type="GO" id="GO:0003677">
    <property type="term" value="F:DNA binding"/>
    <property type="evidence" value="ECO:0007669"/>
    <property type="project" value="UniProtKB-UniRule"/>
</dbReference>
<protein>
    <recommendedName>
        <fullName evidence="3">HTH tetR-type domain-containing protein</fullName>
    </recommendedName>
</protein>
<name>A0A657LWN1_9HYPH</name>